<accession>A0A194US45</accession>
<organism evidence="2 3">
    <name type="scientific">Cytospora mali</name>
    <name type="common">Apple Valsa canker fungus</name>
    <name type="synonym">Valsa mali</name>
    <dbReference type="NCBI Taxonomy" id="578113"/>
    <lineage>
        <taxon>Eukaryota</taxon>
        <taxon>Fungi</taxon>
        <taxon>Dikarya</taxon>
        <taxon>Ascomycota</taxon>
        <taxon>Pezizomycotina</taxon>
        <taxon>Sordariomycetes</taxon>
        <taxon>Sordariomycetidae</taxon>
        <taxon>Diaporthales</taxon>
        <taxon>Cytosporaceae</taxon>
        <taxon>Cytospora</taxon>
    </lineage>
</organism>
<evidence type="ECO:0000256" key="1">
    <source>
        <dbReference type="SAM" id="MobiDB-lite"/>
    </source>
</evidence>
<gene>
    <name evidence="2" type="ORF">VP1G_01903</name>
</gene>
<dbReference type="OrthoDB" id="5237728at2759"/>
<feature type="region of interest" description="Disordered" evidence="1">
    <location>
        <begin position="102"/>
        <end position="123"/>
    </location>
</feature>
<reference evidence="3" key="1">
    <citation type="submission" date="2014-12" db="EMBL/GenBank/DDBJ databases">
        <title>Genome Sequence of Valsa Canker Pathogens Uncovers a Specific Adaption of Colonization on Woody Bark.</title>
        <authorList>
            <person name="Yin Z."/>
            <person name="Liu H."/>
            <person name="Gao X."/>
            <person name="Li Z."/>
            <person name="Song N."/>
            <person name="Ke X."/>
            <person name="Dai Q."/>
            <person name="Wu Y."/>
            <person name="Sun Y."/>
            <person name="Xu J.-R."/>
            <person name="Kang Z.K."/>
            <person name="Wang L."/>
            <person name="Huang L."/>
        </authorList>
    </citation>
    <scope>NUCLEOTIDE SEQUENCE [LARGE SCALE GENOMIC DNA]</scope>
    <source>
        <strain evidence="3">SXYL134</strain>
    </source>
</reference>
<keyword evidence="3" id="KW-1185">Reference proteome</keyword>
<dbReference type="AlphaFoldDB" id="A0A194US45"/>
<dbReference type="Proteomes" id="UP000078576">
    <property type="component" value="Unassembled WGS sequence"/>
</dbReference>
<sequence length="146" mass="16916">MASLRAPPLAIQRLAHMHHGLVHSSFTNMTLPGAIIFPCLNLTNQNRSRFSSSWGRVTAFEQAMQELYGVGWKTKLNSRQKTYVKSHEQRRETRMKKLQELIDAGLEDPDAPQRQPEDEWRAKVERTKEEIRWQKRLLAVHGSLKG</sequence>
<protein>
    <submittedName>
        <fullName evidence="2">Uncharacterized protein</fullName>
    </submittedName>
</protein>
<name>A0A194US45_CYTMA</name>
<evidence type="ECO:0000313" key="3">
    <source>
        <dbReference type="Proteomes" id="UP000078576"/>
    </source>
</evidence>
<proteinExistence type="predicted"/>
<evidence type="ECO:0000313" key="2">
    <source>
        <dbReference type="EMBL" id="KUI54500.1"/>
    </source>
</evidence>
<dbReference type="EMBL" id="KN714674">
    <property type="protein sequence ID" value="KUI54500.1"/>
    <property type="molecule type" value="Genomic_DNA"/>
</dbReference>